<dbReference type="Proteomes" id="UP000271937">
    <property type="component" value="Unassembled WGS sequence"/>
</dbReference>
<dbReference type="EMBL" id="RQVR01000007">
    <property type="protein sequence ID" value="RRJ91790.1"/>
    <property type="molecule type" value="Genomic_DNA"/>
</dbReference>
<proteinExistence type="predicted"/>
<protein>
    <submittedName>
        <fullName evidence="2">DUF4394 domain-containing protein</fullName>
    </submittedName>
</protein>
<comment type="caution">
    <text evidence="2">The sequence shown here is derived from an EMBL/GenBank/DDBJ whole genome shotgun (WGS) entry which is preliminary data.</text>
</comment>
<name>A0A3P3W9V8_9FLAO</name>
<dbReference type="AlphaFoldDB" id="A0A3P3W9V8"/>
<evidence type="ECO:0000313" key="3">
    <source>
        <dbReference type="Proteomes" id="UP000271937"/>
    </source>
</evidence>
<evidence type="ECO:0000259" key="1">
    <source>
        <dbReference type="Pfam" id="PF14339"/>
    </source>
</evidence>
<dbReference type="PROSITE" id="PS51257">
    <property type="entry name" value="PROKAR_LIPOPROTEIN"/>
    <property type="match status" value="1"/>
</dbReference>
<organism evidence="2 3">
    <name type="scientific">Flavobacterium macacae</name>
    <dbReference type="NCBI Taxonomy" id="2488993"/>
    <lineage>
        <taxon>Bacteria</taxon>
        <taxon>Pseudomonadati</taxon>
        <taxon>Bacteroidota</taxon>
        <taxon>Flavobacteriia</taxon>
        <taxon>Flavobacteriales</taxon>
        <taxon>Flavobacteriaceae</taxon>
        <taxon>Flavobacterium</taxon>
    </lineage>
</organism>
<dbReference type="OrthoDB" id="531718at2"/>
<dbReference type="SUPFAM" id="SSF69322">
    <property type="entry name" value="Tricorn protease domain 2"/>
    <property type="match status" value="1"/>
</dbReference>
<accession>A0A3P3W9V8</accession>
<dbReference type="RefSeq" id="WP_125012538.1">
    <property type="nucleotide sequence ID" value="NZ_RQVR01000007.1"/>
</dbReference>
<evidence type="ECO:0000313" key="2">
    <source>
        <dbReference type="EMBL" id="RRJ91790.1"/>
    </source>
</evidence>
<feature type="domain" description="DUF4394" evidence="1">
    <location>
        <begin position="58"/>
        <end position="276"/>
    </location>
</feature>
<dbReference type="InterPro" id="IPR025507">
    <property type="entry name" value="DUF4394"/>
</dbReference>
<feature type="domain" description="DUF4394" evidence="1">
    <location>
        <begin position="291"/>
        <end position="503"/>
    </location>
</feature>
<dbReference type="Pfam" id="PF14339">
    <property type="entry name" value="DUF4394"/>
    <property type="match status" value="2"/>
</dbReference>
<gene>
    <name evidence="2" type="ORF">EG849_07905</name>
</gene>
<keyword evidence="3" id="KW-1185">Reference proteome</keyword>
<reference evidence="2 3" key="1">
    <citation type="submission" date="2018-11" db="EMBL/GenBank/DDBJ databases">
        <title>Flavobacterium sp. nov., YIM 102600 draft genome.</title>
        <authorList>
            <person name="Li G."/>
            <person name="Jiang Y."/>
        </authorList>
    </citation>
    <scope>NUCLEOTIDE SEQUENCE [LARGE SCALE GENOMIC DNA]</scope>
    <source>
        <strain evidence="2 3">YIM 102600</strain>
    </source>
</reference>
<sequence>MKKRYFEFRKLSMLVLAGLTIVSCNDDDNGNGNGPVVNPPVTVAPDAAFTALTNNNTIAYFNATNLVTPTSTLSITALPAAEQIVSIDYRPATGQLYALGSSSRLYFINEESGVATALGAAAFSPAISGENASIDFNPTVDRIRLVTASGQNLRLHPELGTVVATDGEINGGTNPEIGAVAYTNSVAGASSTTLYDIDFSENKLYKQTPPNDGGLELVGDLTVDFEGSGNFDINPDNSLALAVTLDGAVSSLFTIDLSNGKAIKVGTFGSSVIGIAFKTNPVAFATTADNQLYRFNPTSPQSNPVALMGLLSGETIVGLDFRPANGSLYAISNQSRLLTVNTANGQVTQVGSVLSTPLNGTSFGFDFNPTVDRIRLVSNTGQNLRLHPDLGTVAFVDGTLNPGTPSVSGAAYSNSFAGSTTTTLFVLDSETNMLYTQSPPNDGVLVPVGALGIDVAANNGFDIGGSTGSAFGLFKVGTTSAVYTVNLTAGTATKVADFNIEATAMAVGLGF</sequence>